<dbReference type="Proteomes" id="UP000292974">
    <property type="component" value="Unassembled WGS sequence"/>
</dbReference>
<sequence length="158" mass="17818">MENNDNPYGVDLSTGVDIDDDPLCDPVIQRLREALEIEERRAEVSLARIKRYRAMLSTGTSASLIAESEVVPHSSMSRRVHTGSQAHTIRLQVTQLLREMKRPLSRAEILDGLVARGVQLKFKNPAKRISKIMWESDEFQHLPNGYWFSNSSPGGTDN</sequence>
<comment type="caution">
    <text evidence="1">The sequence shown here is derived from an EMBL/GenBank/DDBJ whole genome shotgun (WGS) entry which is preliminary data.</text>
</comment>
<name>A0A7M3DW98_RHILE</name>
<organism evidence="1 2">
    <name type="scientific">Rhizobium leguminosarum</name>
    <dbReference type="NCBI Taxonomy" id="384"/>
    <lineage>
        <taxon>Bacteria</taxon>
        <taxon>Pseudomonadati</taxon>
        <taxon>Pseudomonadota</taxon>
        <taxon>Alphaproteobacteria</taxon>
        <taxon>Hyphomicrobiales</taxon>
        <taxon>Rhizobiaceae</taxon>
        <taxon>Rhizobium/Agrobacterium group</taxon>
        <taxon>Rhizobium</taxon>
    </lineage>
</organism>
<accession>A0A7M3DW98</accession>
<proteinExistence type="predicted"/>
<gene>
    <name evidence="1" type="ORF">ELH90_15690</name>
</gene>
<evidence type="ECO:0000313" key="1">
    <source>
        <dbReference type="EMBL" id="TAY52968.1"/>
    </source>
</evidence>
<dbReference type="AlphaFoldDB" id="A0A7M3DW98"/>
<dbReference type="EMBL" id="SIOP01000001">
    <property type="protein sequence ID" value="TAY52968.1"/>
    <property type="molecule type" value="Genomic_DNA"/>
</dbReference>
<dbReference type="RefSeq" id="WP_130716732.1">
    <property type="nucleotide sequence ID" value="NZ_JBGEXP010000002.1"/>
</dbReference>
<reference evidence="1 2" key="1">
    <citation type="submission" date="2019-02" db="EMBL/GenBank/DDBJ databases">
        <title>The genomic architecture of introgression among sibling species of bacteria.</title>
        <authorList>
            <person name="Cavassim M.I.A."/>
            <person name="Moeskjaer S."/>
            <person name="Moslemi C."/>
            <person name="Fields B."/>
            <person name="Bachmann A."/>
            <person name="Vilhjalmsson B."/>
            <person name="Schierup M.H."/>
            <person name="Young J.P.W."/>
            <person name="Andersen S.U."/>
        </authorList>
    </citation>
    <scope>NUCLEOTIDE SEQUENCE [LARGE SCALE GENOMIC DNA]</scope>
    <source>
        <strain evidence="1 2">SM135B</strain>
    </source>
</reference>
<evidence type="ECO:0000313" key="2">
    <source>
        <dbReference type="Proteomes" id="UP000292974"/>
    </source>
</evidence>
<protein>
    <submittedName>
        <fullName evidence="1">Uncharacterized protein</fullName>
    </submittedName>
</protein>